<evidence type="ECO:0000313" key="2">
    <source>
        <dbReference type="EMBL" id="KAB7739989.1"/>
    </source>
</evidence>
<protein>
    <submittedName>
        <fullName evidence="2">HTH domain-containing protein</fullName>
    </submittedName>
</protein>
<feature type="compositionally biased region" description="Basic and acidic residues" evidence="1">
    <location>
        <begin position="14"/>
        <end position="25"/>
    </location>
</feature>
<gene>
    <name evidence="2" type="ORF">F2P47_10855</name>
</gene>
<reference evidence="2 3" key="1">
    <citation type="submission" date="2019-09" db="EMBL/GenBank/DDBJ databases">
        <title>Parvibaculum sedimenti sp. nov., isolated from sediment.</title>
        <authorList>
            <person name="Wang Y."/>
        </authorList>
    </citation>
    <scope>NUCLEOTIDE SEQUENCE [LARGE SCALE GENOMIC DNA]</scope>
    <source>
        <strain evidence="2 3">HXT-9</strain>
    </source>
</reference>
<evidence type="ECO:0000256" key="1">
    <source>
        <dbReference type="SAM" id="MobiDB-lite"/>
    </source>
</evidence>
<dbReference type="EMBL" id="WESC01000008">
    <property type="protein sequence ID" value="KAB7739989.1"/>
    <property type="molecule type" value="Genomic_DNA"/>
</dbReference>
<proteinExistence type="predicted"/>
<dbReference type="Pfam" id="PF13730">
    <property type="entry name" value="HTH_36"/>
    <property type="match status" value="1"/>
</dbReference>
<keyword evidence="3" id="KW-1185">Reference proteome</keyword>
<dbReference type="Gene3D" id="1.10.10.10">
    <property type="entry name" value="Winged helix-like DNA-binding domain superfamily/Winged helix DNA-binding domain"/>
    <property type="match status" value="1"/>
</dbReference>
<dbReference type="SUPFAM" id="SSF46785">
    <property type="entry name" value="Winged helix' DNA-binding domain"/>
    <property type="match status" value="1"/>
</dbReference>
<dbReference type="Proteomes" id="UP000468901">
    <property type="component" value="Unassembled WGS sequence"/>
</dbReference>
<dbReference type="AlphaFoldDB" id="A0A6N6VLZ8"/>
<name>A0A6N6VLZ8_9HYPH</name>
<comment type="caution">
    <text evidence="2">The sequence shown here is derived from an EMBL/GenBank/DDBJ whole genome shotgun (WGS) entry which is preliminary data.</text>
</comment>
<dbReference type="InterPro" id="IPR036388">
    <property type="entry name" value="WH-like_DNA-bd_sf"/>
</dbReference>
<sequence>MSPAVLNKEIQSVSKKETQSAKRNGELPANVEDVYEAVDAALKDHESAKNSGFKMVFRAGWQRVQRLARKSQTALRLWAYLAEHAGPNGALVITQSDLAKALGVTARTIRTHVRHLEETGALITMREAGGYIYCLNPNEIWALAADQRRFAPFYTRVIFAKHSHGMLSKRLTVATFRADARPDTPTLDRFLEDAAQKD</sequence>
<accession>A0A6N6VLZ8</accession>
<dbReference type="InterPro" id="IPR036390">
    <property type="entry name" value="WH_DNA-bd_sf"/>
</dbReference>
<evidence type="ECO:0000313" key="3">
    <source>
        <dbReference type="Proteomes" id="UP000468901"/>
    </source>
</evidence>
<organism evidence="2 3">
    <name type="scientific">Parvibaculum sedimenti</name>
    <dbReference type="NCBI Taxonomy" id="2608632"/>
    <lineage>
        <taxon>Bacteria</taxon>
        <taxon>Pseudomonadati</taxon>
        <taxon>Pseudomonadota</taxon>
        <taxon>Alphaproteobacteria</taxon>
        <taxon>Hyphomicrobiales</taxon>
        <taxon>Parvibaculaceae</taxon>
        <taxon>Parvibaculum</taxon>
    </lineage>
</organism>
<feature type="region of interest" description="Disordered" evidence="1">
    <location>
        <begin position="1"/>
        <end position="27"/>
    </location>
</feature>